<evidence type="ECO:0008006" key="4">
    <source>
        <dbReference type="Google" id="ProtNLM"/>
    </source>
</evidence>
<feature type="compositionally biased region" description="Low complexity" evidence="1">
    <location>
        <begin position="159"/>
        <end position="168"/>
    </location>
</feature>
<reference evidence="2 3" key="1">
    <citation type="journal article" date="2024" name="Nat. Commun.">
        <title>Phylogenomics reveals the evolutionary origins of lichenization in chlorophyte algae.</title>
        <authorList>
            <person name="Puginier C."/>
            <person name="Libourel C."/>
            <person name="Otte J."/>
            <person name="Skaloud P."/>
            <person name="Haon M."/>
            <person name="Grisel S."/>
            <person name="Petersen M."/>
            <person name="Berrin J.G."/>
            <person name="Delaux P.M."/>
            <person name="Dal Grande F."/>
            <person name="Keller J."/>
        </authorList>
    </citation>
    <scope>NUCLEOTIDE SEQUENCE [LARGE SCALE GENOMIC DNA]</scope>
    <source>
        <strain evidence="2 3">SAG 2043</strain>
    </source>
</reference>
<feature type="region of interest" description="Disordered" evidence="1">
    <location>
        <begin position="42"/>
        <end position="100"/>
    </location>
</feature>
<sequence length="435" mass="49342">MYGVPQQQHQRDFLDDIFKAPEEGFKEYLPVDEFFDDYLKDLAEGEPDGAGPGQNKGARRPAEYLNGGAEETKVAVPGADPEAKPKRKRNRNERQQMLNKLAQLRYRERKRQKAQELAGAVDNLSQQVTEQAKLESKTKQLAEQNRYLEDALQQKEAEVQQAKQQQQQTASGSEGSSGVSTKQRSEASKKEELGELVQRWLDTVEELRQLLALVGLDQAGPNFGGLLKSVEDFSSFSPHQQRILHNIVDKIDMHVDTVMQLCMAVLRLSGADIEAIMNANFDRCRNLLGWKEEEKWINTAQELSFSLQQREKILHARQDMLAKLQRIYTERHRLNAQAVSMLLPSVHSTAAEQAPGELPEGERKELTQVLEALEENLKAEQRAVCEQEYITFKHLLTPFQGGLFVVKAFPDHCDCLALVNAVHQLYGDLEVVVQR</sequence>
<name>A0AAW1PQG7_9CHLO</name>
<dbReference type="EMBL" id="JALJOR010000010">
    <property type="protein sequence ID" value="KAK9810237.1"/>
    <property type="molecule type" value="Genomic_DNA"/>
</dbReference>
<keyword evidence="3" id="KW-1185">Reference proteome</keyword>
<feature type="compositionally biased region" description="Polar residues" evidence="1">
    <location>
        <begin position="169"/>
        <end position="182"/>
    </location>
</feature>
<dbReference type="AlphaFoldDB" id="A0AAW1PQG7"/>
<dbReference type="Proteomes" id="UP001489004">
    <property type="component" value="Unassembled WGS sequence"/>
</dbReference>
<evidence type="ECO:0000256" key="1">
    <source>
        <dbReference type="SAM" id="MobiDB-lite"/>
    </source>
</evidence>
<protein>
    <recommendedName>
        <fullName evidence="4">BZIP domain-containing protein</fullName>
    </recommendedName>
</protein>
<proteinExistence type="predicted"/>
<feature type="region of interest" description="Disordered" evidence="1">
    <location>
        <begin position="154"/>
        <end position="190"/>
    </location>
</feature>
<evidence type="ECO:0000313" key="2">
    <source>
        <dbReference type="EMBL" id="KAK9810237.1"/>
    </source>
</evidence>
<comment type="caution">
    <text evidence="2">The sequence shown here is derived from an EMBL/GenBank/DDBJ whole genome shotgun (WGS) entry which is preliminary data.</text>
</comment>
<accession>A0AAW1PQG7</accession>
<evidence type="ECO:0000313" key="3">
    <source>
        <dbReference type="Proteomes" id="UP001489004"/>
    </source>
</evidence>
<gene>
    <name evidence="2" type="ORF">WJX72_007075</name>
</gene>
<organism evidence="2 3">
    <name type="scientific">[Myrmecia] bisecta</name>
    <dbReference type="NCBI Taxonomy" id="41462"/>
    <lineage>
        <taxon>Eukaryota</taxon>
        <taxon>Viridiplantae</taxon>
        <taxon>Chlorophyta</taxon>
        <taxon>core chlorophytes</taxon>
        <taxon>Trebouxiophyceae</taxon>
        <taxon>Trebouxiales</taxon>
        <taxon>Trebouxiaceae</taxon>
        <taxon>Myrmecia</taxon>
    </lineage>
</organism>